<dbReference type="GO" id="GO:0008270">
    <property type="term" value="F:zinc ion binding"/>
    <property type="evidence" value="ECO:0007669"/>
    <property type="project" value="UniProtKB-KW"/>
</dbReference>
<dbReference type="InterPro" id="IPR001841">
    <property type="entry name" value="Znf_RING"/>
</dbReference>
<dbReference type="SMART" id="SM00744">
    <property type="entry name" value="RINGv"/>
    <property type="match status" value="1"/>
</dbReference>
<sequence length="243" mass="28057">MEYQISRYSTTAVEVDIDVPKWTKIPKHPSPIELIGLLFTLRRRCNRFQVLENGERQLVEEQEISKVPLCDHQFPVEIFNGDSSSLFQYLCCSFENYESKIDAEVVASVLIEQWIEIRNQVNSRSRDKVFSMTVNLTITDVVLQYVVGEDGSTFGGEDHRVVPACDKALKKMLKRLEMREEDERVCVICLDEVGKKKNGRIGLEMPCLHVFHGKCIENWFKNSHCCPICRFEMPISSDLDEDS</sequence>
<dbReference type="InterPro" id="IPR011016">
    <property type="entry name" value="Znf_RING-CH"/>
</dbReference>
<dbReference type="OrthoDB" id="4348522at2759"/>
<accession>A0A0A0L236</accession>
<dbReference type="Gramene" id="KGN54667">
    <property type="protein sequence ID" value="KGN54667"/>
    <property type="gene ID" value="Csa_4G419590"/>
</dbReference>
<dbReference type="Pfam" id="PF13639">
    <property type="entry name" value="zf-RING_2"/>
    <property type="match status" value="1"/>
</dbReference>
<dbReference type="KEGG" id="csv:105435377"/>
<dbReference type="AlphaFoldDB" id="A0A0A0L236"/>
<evidence type="ECO:0000313" key="8">
    <source>
        <dbReference type="EMBL" id="KGN54667.1"/>
    </source>
</evidence>
<keyword evidence="3" id="KW-0479">Metal-binding</keyword>
<evidence type="ECO:0000256" key="6">
    <source>
        <dbReference type="PROSITE-ProRule" id="PRU00175"/>
    </source>
</evidence>
<evidence type="ECO:0000256" key="5">
    <source>
        <dbReference type="ARBA" id="ARBA00022833"/>
    </source>
</evidence>
<evidence type="ECO:0000256" key="1">
    <source>
        <dbReference type="ARBA" id="ARBA00000900"/>
    </source>
</evidence>
<dbReference type="PROSITE" id="PS50089">
    <property type="entry name" value="ZF_RING_2"/>
    <property type="match status" value="1"/>
</dbReference>
<gene>
    <name evidence="8" type="ORF">Csa_4G419590</name>
</gene>
<dbReference type="GO" id="GO:0005737">
    <property type="term" value="C:cytoplasm"/>
    <property type="evidence" value="ECO:0000318"/>
    <property type="project" value="GO_Central"/>
</dbReference>
<reference evidence="8 9" key="4">
    <citation type="journal article" date="2011" name="BMC Genomics">
        <title>RNA-Seq improves annotation of protein-coding genes in the cucumber genome.</title>
        <authorList>
            <person name="Li Z."/>
            <person name="Zhang Z."/>
            <person name="Yan P."/>
            <person name="Huang S."/>
            <person name="Fei Z."/>
            <person name="Lin K."/>
        </authorList>
    </citation>
    <scope>NUCLEOTIDE SEQUENCE [LARGE SCALE GENOMIC DNA]</scope>
    <source>
        <strain evidence="9">cv. 9930</strain>
    </source>
</reference>
<evidence type="ECO:0000256" key="4">
    <source>
        <dbReference type="ARBA" id="ARBA00022771"/>
    </source>
</evidence>
<reference evidence="8 9" key="3">
    <citation type="journal article" date="2010" name="BMC Genomics">
        <title>Transcriptome sequencing and comparative analysis of cucumber flowers with different sex types.</title>
        <authorList>
            <person name="Guo S."/>
            <person name="Zheng Y."/>
            <person name="Joung J.G."/>
            <person name="Liu S."/>
            <person name="Zhang Z."/>
            <person name="Crasta O.R."/>
            <person name="Sobral B.W."/>
            <person name="Xu Y."/>
            <person name="Huang S."/>
            <person name="Fei Z."/>
        </authorList>
    </citation>
    <scope>NUCLEOTIDE SEQUENCE [LARGE SCALE GENOMIC DNA]</scope>
    <source>
        <strain evidence="9">cv. 9930</strain>
    </source>
</reference>
<keyword evidence="5" id="KW-0862">Zinc</keyword>
<comment type="catalytic activity">
    <reaction evidence="1">
        <text>S-ubiquitinyl-[E2 ubiquitin-conjugating enzyme]-L-cysteine + [acceptor protein]-L-lysine = [E2 ubiquitin-conjugating enzyme]-L-cysteine + N(6)-ubiquitinyl-[acceptor protein]-L-lysine.</text>
        <dbReference type="EC" id="2.3.2.27"/>
    </reaction>
</comment>
<keyword evidence="4 6" id="KW-0863">Zinc-finger</keyword>
<feature type="domain" description="RING-type" evidence="7">
    <location>
        <begin position="186"/>
        <end position="230"/>
    </location>
</feature>
<dbReference type="PANTHER" id="PTHR15710:SF184">
    <property type="entry name" value="RING_U-BOX SUPERFAMILY PROTEIN"/>
    <property type="match status" value="1"/>
</dbReference>
<reference evidence="8 9" key="1">
    <citation type="journal article" date="2009" name="Nat. Genet.">
        <title>The genome of the cucumber, Cucumis sativus L.</title>
        <authorList>
            <person name="Huang S."/>
            <person name="Li R."/>
            <person name="Zhang Z."/>
            <person name="Li L."/>
            <person name="Gu X."/>
            <person name="Fan W."/>
            <person name="Lucas W.J."/>
            <person name="Wang X."/>
            <person name="Xie B."/>
            <person name="Ni P."/>
            <person name="Ren Y."/>
            <person name="Zhu H."/>
            <person name="Li J."/>
            <person name="Lin K."/>
            <person name="Jin W."/>
            <person name="Fei Z."/>
            <person name="Li G."/>
            <person name="Staub J."/>
            <person name="Kilian A."/>
            <person name="van der Vossen E.A."/>
            <person name="Wu Y."/>
            <person name="Guo J."/>
            <person name="He J."/>
            <person name="Jia Z."/>
            <person name="Ren Y."/>
            <person name="Tian G."/>
            <person name="Lu Y."/>
            <person name="Ruan J."/>
            <person name="Qian W."/>
            <person name="Wang M."/>
            <person name="Huang Q."/>
            <person name="Li B."/>
            <person name="Xuan Z."/>
            <person name="Cao J."/>
            <person name="Asan"/>
            <person name="Wu Z."/>
            <person name="Zhang J."/>
            <person name="Cai Q."/>
            <person name="Bai Y."/>
            <person name="Zhao B."/>
            <person name="Han Y."/>
            <person name="Li Y."/>
            <person name="Li X."/>
            <person name="Wang S."/>
            <person name="Shi Q."/>
            <person name="Liu S."/>
            <person name="Cho W.K."/>
            <person name="Kim J.Y."/>
            <person name="Xu Y."/>
            <person name="Heller-Uszynska K."/>
            <person name="Miao H."/>
            <person name="Cheng Z."/>
            <person name="Zhang S."/>
            <person name="Wu J."/>
            <person name="Yang Y."/>
            <person name="Kang H."/>
            <person name="Li M."/>
            <person name="Liang H."/>
            <person name="Ren X."/>
            <person name="Shi Z."/>
            <person name="Wen M."/>
            <person name="Jian M."/>
            <person name="Yang H."/>
            <person name="Zhang G."/>
            <person name="Yang Z."/>
            <person name="Chen R."/>
            <person name="Liu S."/>
            <person name="Li J."/>
            <person name="Ma L."/>
            <person name="Liu H."/>
            <person name="Zhou Y."/>
            <person name="Zhao J."/>
            <person name="Fang X."/>
            <person name="Li G."/>
            <person name="Fang L."/>
            <person name="Li Y."/>
            <person name="Liu D."/>
            <person name="Zheng H."/>
            <person name="Zhang Y."/>
            <person name="Qin N."/>
            <person name="Li Z."/>
            <person name="Yang G."/>
            <person name="Yang S."/>
            <person name="Bolund L."/>
            <person name="Kristiansen K."/>
            <person name="Zheng H."/>
            <person name="Li S."/>
            <person name="Zhang X."/>
            <person name="Yang H."/>
            <person name="Wang J."/>
            <person name="Sun R."/>
            <person name="Zhang B."/>
            <person name="Jiang S."/>
            <person name="Wang J."/>
            <person name="Du Y."/>
            <person name="Li S."/>
        </authorList>
    </citation>
    <scope>NUCLEOTIDE SEQUENCE [LARGE SCALE GENOMIC DNA]</scope>
    <source>
        <strain evidence="9">cv. 9930</strain>
    </source>
</reference>
<evidence type="ECO:0000259" key="7">
    <source>
        <dbReference type="PROSITE" id="PS50089"/>
    </source>
</evidence>
<dbReference type="Gene3D" id="3.30.40.10">
    <property type="entry name" value="Zinc/RING finger domain, C3HC4 (zinc finger)"/>
    <property type="match status" value="1"/>
</dbReference>
<protein>
    <recommendedName>
        <fullName evidence="2">RING-type E3 ubiquitin transferase</fullName>
        <ecNumber evidence="2">2.3.2.27</ecNumber>
    </recommendedName>
</protein>
<dbReference type="GO" id="GO:0016567">
    <property type="term" value="P:protein ubiquitination"/>
    <property type="evidence" value="ECO:0000318"/>
    <property type="project" value="GO_Central"/>
</dbReference>
<dbReference type="SMART" id="SM00184">
    <property type="entry name" value="RING"/>
    <property type="match status" value="1"/>
</dbReference>
<dbReference type="InterPro" id="IPR013083">
    <property type="entry name" value="Znf_RING/FYVE/PHD"/>
</dbReference>
<proteinExistence type="predicted"/>
<organism evidence="8 9">
    <name type="scientific">Cucumis sativus</name>
    <name type="common">Cucumber</name>
    <dbReference type="NCBI Taxonomy" id="3659"/>
    <lineage>
        <taxon>Eukaryota</taxon>
        <taxon>Viridiplantae</taxon>
        <taxon>Streptophyta</taxon>
        <taxon>Embryophyta</taxon>
        <taxon>Tracheophyta</taxon>
        <taxon>Spermatophyta</taxon>
        <taxon>Magnoliopsida</taxon>
        <taxon>eudicotyledons</taxon>
        <taxon>Gunneridae</taxon>
        <taxon>Pentapetalae</taxon>
        <taxon>rosids</taxon>
        <taxon>fabids</taxon>
        <taxon>Cucurbitales</taxon>
        <taxon>Cucurbitaceae</taxon>
        <taxon>Benincaseae</taxon>
        <taxon>Cucumis</taxon>
    </lineage>
</organism>
<keyword evidence="9" id="KW-1185">Reference proteome</keyword>
<dbReference type="PANTHER" id="PTHR15710">
    <property type="entry name" value="E3 UBIQUITIN-PROTEIN LIGASE PRAJA"/>
    <property type="match status" value="1"/>
</dbReference>
<dbReference type="EMBL" id="CM002925">
    <property type="protein sequence ID" value="KGN54667.1"/>
    <property type="molecule type" value="Genomic_DNA"/>
</dbReference>
<evidence type="ECO:0000256" key="3">
    <source>
        <dbReference type="ARBA" id="ARBA00022723"/>
    </source>
</evidence>
<dbReference type="SUPFAM" id="SSF57850">
    <property type="entry name" value="RING/U-box"/>
    <property type="match status" value="1"/>
</dbReference>
<reference evidence="8 9" key="2">
    <citation type="journal article" date="2009" name="PLoS ONE">
        <title>An integrated genetic and cytogenetic map of the cucumber genome.</title>
        <authorList>
            <person name="Ren Y."/>
            <person name="Zhang Z."/>
            <person name="Liu J."/>
            <person name="Staub J.E."/>
            <person name="Han Y."/>
            <person name="Cheng Z."/>
            <person name="Li X."/>
            <person name="Lu J."/>
            <person name="Miao H."/>
            <person name="Kang H."/>
            <person name="Xie B."/>
            <person name="Gu X."/>
            <person name="Wang X."/>
            <person name="Du Y."/>
            <person name="Jin W."/>
            <person name="Huang S."/>
        </authorList>
    </citation>
    <scope>NUCLEOTIDE SEQUENCE [LARGE SCALE GENOMIC DNA]</scope>
    <source>
        <strain evidence="9">cv. 9930</strain>
    </source>
</reference>
<dbReference type="GO" id="GO:0061630">
    <property type="term" value="F:ubiquitin protein ligase activity"/>
    <property type="evidence" value="ECO:0000318"/>
    <property type="project" value="GO_Central"/>
</dbReference>
<dbReference type="EC" id="2.3.2.27" evidence="2"/>
<evidence type="ECO:0000313" key="9">
    <source>
        <dbReference type="Proteomes" id="UP000029981"/>
    </source>
</evidence>
<dbReference type="Proteomes" id="UP000029981">
    <property type="component" value="Chromosome 4"/>
</dbReference>
<name>A0A0A0L236_CUCSA</name>
<evidence type="ECO:0000256" key="2">
    <source>
        <dbReference type="ARBA" id="ARBA00012483"/>
    </source>
</evidence>